<comment type="caution">
    <text evidence="2">The sequence shown here is derived from an EMBL/GenBank/DDBJ whole genome shotgun (WGS) entry which is preliminary data.</text>
</comment>
<feature type="compositionally biased region" description="Polar residues" evidence="1">
    <location>
        <begin position="13"/>
        <end position="24"/>
    </location>
</feature>
<feature type="region of interest" description="Disordered" evidence="1">
    <location>
        <begin position="1"/>
        <end position="43"/>
    </location>
</feature>
<protein>
    <recommendedName>
        <fullName evidence="4">Ig-like domain-containing protein</fullName>
    </recommendedName>
</protein>
<name>A0ABT5PAT7_9PSED</name>
<evidence type="ECO:0000313" key="3">
    <source>
        <dbReference type="Proteomes" id="UP001148184"/>
    </source>
</evidence>
<keyword evidence="3" id="KW-1185">Reference proteome</keyword>
<evidence type="ECO:0000313" key="2">
    <source>
        <dbReference type="EMBL" id="MDD1015414.1"/>
    </source>
</evidence>
<reference evidence="2 3" key="1">
    <citation type="submission" date="2022-05" db="EMBL/GenBank/DDBJ databases">
        <title>Novel Pseudomonas spp. Isolated from a Rainbow Trout Aquaculture Facility.</title>
        <authorList>
            <person name="Testerman T."/>
            <person name="Graf J."/>
        </authorList>
    </citation>
    <scope>NUCLEOTIDE SEQUENCE [LARGE SCALE GENOMIC DNA]</scope>
    <source>
        <strain evidence="2 3">ID1025</strain>
    </source>
</reference>
<evidence type="ECO:0008006" key="4">
    <source>
        <dbReference type="Google" id="ProtNLM"/>
    </source>
</evidence>
<sequence>MTKQEVLPKTSKKTQASKPSTQQKATSIRSASRTATSHSRTLSTLPAPIVSPIEADGLILTANLARGLDVTIAEYEILGFDPEDIIDILVNGVAQFENIRVPFDHPPGSFPVVRTLTREQLGGDGVRRITYRVYNQNDSFSLAQDVIVDTLDPALNNPPPSPLLPEDLVGTEVTAEYLEANGDVLTLDVIRYADPKPGDRWALFMGVQSGPIKVGAVVPDEGGGRAYFSIDVPRVDLETLPGGYTPIWLKLTDRAGNESQFSYPQPMVLSLAPAPEDLEAPEVPEAPIDLADARQGVLVLVEKYTNWLSGDIVQVRWEGVVVGTFVTNEFHDWPLEATARFATVDKDEAYTAKVDYIVTRGRPFPSEIAEIEVDTTKAGPPNPEEPDPVNPNLLLPLLIGPVSELENELTPVDRGADVTVKLTVYSPVNPDEVIRLYYGPAGKLVATHTITTEAAGDVIDMIISADDIIEAGNGLAQLLFYRLYKNATGANYQESRPVEVRAVIEQLEGLALPSIVGVILPPTGNPTVLCEHAPWNGLTVLVSDPSKLELGDNVTVSWAMYAVGSSVPVEGTVVALRGDVSDPTHVEFGVPISVLWDDYIKPAPNLAFIRISWSVVRDGIPVGESAERTYQYNIRQGAGNCVPTFAQRHTAVRVGKL</sequence>
<feature type="compositionally biased region" description="Low complexity" evidence="1">
    <location>
        <begin position="25"/>
        <end position="43"/>
    </location>
</feature>
<dbReference type="Proteomes" id="UP001148184">
    <property type="component" value="Unassembled WGS sequence"/>
</dbReference>
<gene>
    <name evidence="2" type="ORF">M5G17_17225</name>
</gene>
<dbReference type="EMBL" id="JAMDGZ010000035">
    <property type="protein sequence ID" value="MDD1015414.1"/>
    <property type="molecule type" value="Genomic_DNA"/>
</dbReference>
<organism evidence="2 3">
    <name type="scientific">Pseudomonas rubra</name>
    <dbReference type="NCBI Taxonomy" id="2942627"/>
    <lineage>
        <taxon>Bacteria</taxon>
        <taxon>Pseudomonadati</taxon>
        <taxon>Pseudomonadota</taxon>
        <taxon>Gammaproteobacteria</taxon>
        <taxon>Pseudomonadales</taxon>
        <taxon>Pseudomonadaceae</taxon>
        <taxon>Pseudomonas</taxon>
    </lineage>
</organism>
<evidence type="ECO:0000256" key="1">
    <source>
        <dbReference type="SAM" id="MobiDB-lite"/>
    </source>
</evidence>
<accession>A0ABT5PAT7</accession>
<dbReference type="RefSeq" id="WP_273894123.1">
    <property type="nucleotide sequence ID" value="NZ_JAMDGP010000012.1"/>
</dbReference>
<proteinExistence type="predicted"/>